<dbReference type="Pfam" id="PF12022">
    <property type="entry name" value="COG2_C"/>
    <property type="match status" value="1"/>
</dbReference>
<evidence type="ECO:0000313" key="2">
    <source>
        <dbReference type="Proteomes" id="UP000046393"/>
    </source>
</evidence>
<name>A0A0N5ABY4_9BILA</name>
<feature type="domain" description="COG complex component COG2 C-terminal" evidence="1">
    <location>
        <begin position="4"/>
        <end position="299"/>
    </location>
</feature>
<accession>A0A0N5ABY4</accession>
<dbReference type="PANTHER" id="PTHR12961">
    <property type="entry name" value="CONSERVED OLIGOMERIC GOLGI COMPLEX COMPONENT 2"/>
    <property type="match status" value="1"/>
</dbReference>
<dbReference type="GO" id="GO:0016020">
    <property type="term" value="C:membrane"/>
    <property type="evidence" value="ECO:0007669"/>
    <property type="project" value="InterPro"/>
</dbReference>
<dbReference type="GO" id="GO:0017119">
    <property type="term" value="C:Golgi transport complex"/>
    <property type="evidence" value="ECO:0007669"/>
    <property type="project" value="TreeGrafter"/>
</dbReference>
<dbReference type="GO" id="GO:0006891">
    <property type="term" value="P:intra-Golgi vesicle-mediated transport"/>
    <property type="evidence" value="ECO:0007669"/>
    <property type="project" value="TreeGrafter"/>
</dbReference>
<sequence length="347" mass="39605">MIRDRFNLVVYFKLETHQFLSDFSDSSDPSKLQLLEKDDTDSGTLFRFSCTKIVYDALNIIWGDDSFLPSLTDKYWDFSTKMLKNYLDWLASVYRYLEIDKNEIEGIEKWHILCALCSDCKLLDTSVFELGLGSILERIRSLEASVDTTLFGECLTVFSTLIEKQRDEVILALCAHVTLALNTVFDGVADIPRQYRWTKKPMPTEASHYVIEAFNKFEAFKLEAERFGWSEEEIDSFSSKVATEVANAFCLKAEQVIESVEQTGTSLQRFKRKGAFSTNSETSAVDSDESKIRNQLHIDLSFFRTKTSKFHLDTSSLDALIARAKNPLSFEKETSSGSEQTVKNVQS</sequence>
<dbReference type="AlphaFoldDB" id="A0A0N5ABY4"/>
<dbReference type="PANTHER" id="PTHR12961:SF0">
    <property type="entry name" value="CONSERVED OLIGOMERIC GOLGI COMPLEX SUBUNIT 2"/>
    <property type="match status" value="1"/>
</dbReference>
<dbReference type="GO" id="GO:0015031">
    <property type="term" value="P:protein transport"/>
    <property type="evidence" value="ECO:0007669"/>
    <property type="project" value="InterPro"/>
</dbReference>
<reference evidence="3" key="1">
    <citation type="submission" date="2017-02" db="UniProtKB">
        <authorList>
            <consortium name="WormBaseParasite"/>
        </authorList>
    </citation>
    <scope>IDENTIFICATION</scope>
</reference>
<organism evidence="2 3">
    <name type="scientific">Syphacia muris</name>
    <dbReference type="NCBI Taxonomy" id="451379"/>
    <lineage>
        <taxon>Eukaryota</taxon>
        <taxon>Metazoa</taxon>
        <taxon>Ecdysozoa</taxon>
        <taxon>Nematoda</taxon>
        <taxon>Chromadorea</taxon>
        <taxon>Rhabditida</taxon>
        <taxon>Spirurina</taxon>
        <taxon>Oxyuridomorpha</taxon>
        <taxon>Oxyuroidea</taxon>
        <taxon>Oxyuridae</taxon>
        <taxon>Syphacia</taxon>
    </lineage>
</organism>
<dbReference type="GO" id="GO:0007030">
    <property type="term" value="P:Golgi organization"/>
    <property type="evidence" value="ECO:0007669"/>
    <property type="project" value="InterPro"/>
</dbReference>
<evidence type="ECO:0000313" key="3">
    <source>
        <dbReference type="WBParaSite" id="SMUV_0000166001-mRNA-1"/>
    </source>
</evidence>
<dbReference type="STRING" id="451379.A0A0N5ABY4"/>
<dbReference type="Proteomes" id="UP000046393">
    <property type="component" value="Unplaced"/>
</dbReference>
<proteinExistence type="predicted"/>
<dbReference type="InterPro" id="IPR024603">
    <property type="entry name" value="COG_complex_COG2_C"/>
</dbReference>
<dbReference type="WBParaSite" id="SMUV_0000166001-mRNA-1">
    <property type="protein sequence ID" value="SMUV_0000166001-mRNA-1"/>
    <property type="gene ID" value="SMUV_0000166001"/>
</dbReference>
<protein>
    <submittedName>
        <fullName evidence="3">DUF3510 domain-containing protein</fullName>
    </submittedName>
</protein>
<keyword evidence="2" id="KW-1185">Reference proteome</keyword>
<evidence type="ECO:0000259" key="1">
    <source>
        <dbReference type="Pfam" id="PF12022"/>
    </source>
</evidence>
<dbReference type="InterPro" id="IPR009316">
    <property type="entry name" value="COG2"/>
</dbReference>